<dbReference type="InterPro" id="IPR051856">
    <property type="entry name" value="CSR-E3_Ligase_Protein"/>
</dbReference>
<evidence type="ECO:0000256" key="3">
    <source>
        <dbReference type="ARBA" id="ARBA00022989"/>
    </source>
</evidence>
<dbReference type="AlphaFoldDB" id="A0A3B3IJD8"/>
<feature type="transmembrane region" description="Helical" evidence="5">
    <location>
        <begin position="434"/>
        <end position="454"/>
    </location>
</feature>
<dbReference type="STRING" id="8090.ENSORLP00000044268"/>
<accession>A0A3B3IJD8</accession>
<dbReference type="KEGG" id="ola:101171861"/>
<feature type="domain" description="Dendritic cell-specific transmembrane protein-like" evidence="6">
    <location>
        <begin position="385"/>
        <end position="573"/>
    </location>
</feature>
<sequence length="628" mass="70528">MSEDGRPGSALVQTLALAPAALRRLFLRVRGVLLGLLAAFPAARLVLRGLFGGLSGAVLFLGFAHSLPLTFDLKLAAGFGFVGLCVAGAALSSCFRCSILLVFPSMLGSRGRSYLMILVLSVLFQGPISNIQKNVEAAAFSLSCNLDLQVRNGKLLWKHAIRPFILVTEELTGDQVEFESETRSISQKFQNIRDEMVLQYGYERFKPPAGGGANSTQEQFSIRTKMQCDSLVNEGVQRCAGWFDSRWKECMAVIPVPVINHILCVSMKFHFLCDIMKVMTPWCRDKIPVEGNFGQLFDQLNVSVDLLSREFSTKLVVQEEQQQSLLDGAQLDQNFTQAIKESFLGLMKTTTQILSVLQILLSLTFITIFIQAFDYVRCYRSDICFDNVYITSYFRWVDARRRKAGKPFLLPLKKSEKFIDPVSPRIHQEELGQVMAGAFQVASLTLLVFILLSFDFALFHVMDIVSRHTVTQFNLISHHQVDIRVGGDSMIARLLRTTISAFNSSSNLNIQTDNQACMAPHSPLSAEVYLSCAGCVLLAALFTCLQVYTNRLRRAIAAFYHPKREQKRVLFLYNLQLHRRTLSTERTHAAGPGHSRTVFQRLTRWGRCFCLHHNQRASHAEQTHYAGS</sequence>
<dbReference type="GeneTree" id="ENSGT00940000153269"/>
<dbReference type="Pfam" id="PF07782">
    <property type="entry name" value="DC_STAMP"/>
    <property type="match status" value="1"/>
</dbReference>
<keyword evidence="3 5" id="KW-1133">Transmembrane helix</keyword>
<dbReference type="Ensembl" id="ENSORLT00000037711.1">
    <property type="protein sequence ID" value="ENSORLP00000044268.1"/>
    <property type="gene ID" value="ENSORLG00000028335.1"/>
</dbReference>
<dbReference type="PANTHER" id="PTHR21041">
    <property type="entry name" value="DENDRITIC CELL-SPECIFIC TRANSMEMBRANE PROTEIN"/>
    <property type="match status" value="1"/>
</dbReference>
<reference evidence="7 8" key="1">
    <citation type="journal article" date="2007" name="Nature">
        <title>The medaka draft genome and insights into vertebrate genome evolution.</title>
        <authorList>
            <person name="Kasahara M."/>
            <person name="Naruse K."/>
            <person name="Sasaki S."/>
            <person name="Nakatani Y."/>
            <person name="Qu W."/>
            <person name="Ahsan B."/>
            <person name="Yamada T."/>
            <person name="Nagayasu Y."/>
            <person name="Doi K."/>
            <person name="Kasai Y."/>
            <person name="Jindo T."/>
            <person name="Kobayashi D."/>
            <person name="Shimada A."/>
            <person name="Toyoda A."/>
            <person name="Kuroki Y."/>
            <person name="Fujiyama A."/>
            <person name="Sasaki T."/>
            <person name="Shimizu A."/>
            <person name="Asakawa S."/>
            <person name="Shimizu N."/>
            <person name="Hashimoto S."/>
            <person name="Yang J."/>
            <person name="Lee Y."/>
            <person name="Matsushima K."/>
            <person name="Sugano S."/>
            <person name="Sakaizumi M."/>
            <person name="Narita T."/>
            <person name="Ohishi K."/>
            <person name="Haga S."/>
            <person name="Ohta F."/>
            <person name="Nomoto H."/>
            <person name="Nogata K."/>
            <person name="Morishita T."/>
            <person name="Endo T."/>
            <person name="Shin-I T."/>
            <person name="Takeda H."/>
            <person name="Morishita S."/>
            <person name="Kohara Y."/>
        </authorList>
    </citation>
    <scope>NUCLEOTIDE SEQUENCE [LARGE SCALE GENOMIC DNA]</scope>
    <source>
        <strain evidence="7 8">Hd-rR</strain>
    </source>
</reference>
<gene>
    <name evidence="7" type="primary">dcst1</name>
</gene>
<dbReference type="GO" id="GO:0016020">
    <property type="term" value="C:membrane"/>
    <property type="evidence" value="ECO:0007669"/>
    <property type="project" value="UniProtKB-SubCell"/>
</dbReference>
<dbReference type="PANTHER" id="PTHR21041:SF17">
    <property type="entry name" value="E3 UBIQUITIN-PROTEIN LIGASE DCST1"/>
    <property type="match status" value="1"/>
</dbReference>
<dbReference type="OrthoDB" id="5985669at2759"/>
<feature type="transmembrane region" description="Helical" evidence="5">
    <location>
        <begin position="77"/>
        <end position="102"/>
    </location>
</feature>
<proteinExistence type="predicted"/>
<dbReference type="InterPro" id="IPR012858">
    <property type="entry name" value="DC_STAMP-like"/>
</dbReference>
<dbReference type="Proteomes" id="UP000001038">
    <property type="component" value="Chromosome 16"/>
</dbReference>
<dbReference type="RefSeq" id="XP_020566185.1">
    <property type="nucleotide sequence ID" value="XM_020710526.1"/>
</dbReference>
<keyword evidence="8" id="KW-1185">Reference proteome</keyword>
<organism evidence="7 8">
    <name type="scientific">Oryzias latipes</name>
    <name type="common">Japanese rice fish</name>
    <name type="synonym">Japanese killifish</name>
    <dbReference type="NCBI Taxonomy" id="8090"/>
    <lineage>
        <taxon>Eukaryota</taxon>
        <taxon>Metazoa</taxon>
        <taxon>Chordata</taxon>
        <taxon>Craniata</taxon>
        <taxon>Vertebrata</taxon>
        <taxon>Euteleostomi</taxon>
        <taxon>Actinopterygii</taxon>
        <taxon>Neopterygii</taxon>
        <taxon>Teleostei</taxon>
        <taxon>Neoteleostei</taxon>
        <taxon>Acanthomorphata</taxon>
        <taxon>Ovalentaria</taxon>
        <taxon>Atherinomorphae</taxon>
        <taxon>Beloniformes</taxon>
        <taxon>Adrianichthyidae</taxon>
        <taxon>Oryziinae</taxon>
        <taxon>Oryzias</taxon>
    </lineage>
</organism>
<evidence type="ECO:0000256" key="4">
    <source>
        <dbReference type="ARBA" id="ARBA00023136"/>
    </source>
</evidence>
<evidence type="ECO:0000256" key="1">
    <source>
        <dbReference type="ARBA" id="ARBA00004141"/>
    </source>
</evidence>
<dbReference type="CTD" id="149095"/>
<evidence type="ECO:0000259" key="6">
    <source>
        <dbReference type="Pfam" id="PF07782"/>
    </source>
</evidence>
<dbReference type="InParanoid" id="A0A3B3IJD8"/>
<evidence type="ECO:0000313" key="8">
    <source>
        <dbReference type="Proteomes" id="UP000001038"/>
    </source>
</evidence>
<keyword evidence="2 5" id="KW-0812">Transmembrane</keyword>
<feature type="transmembrane region" description="Helical" evidence="5">
    <location>
        <begin position="25"/>
        <end position="43"/>
    </location>
</feature>
<feature type="transmembrane region" description="Helical" evidence="5">
    <location>
        <begin position="50"/>
        <end position="71"/>
    </location>
</feature>
<keyword evidence="4 5" id="KW-0472">Membrane</keyword>
<evidence type="ECO:0000313" key="7">
    <source>
        <dbReference type="Ensembl" id="ENSORLP00000044268.1"/>
    </source>
</evidence>
<comment type="subcellular location">
    <subcellularLocation>
        <location evidence="1">Membrane</location>
        <topology evidence="1">Multi-pass membrane protein</topology>
    </subcellularLocation>
</comment>
<dbReference type="Bgee" id="ENSORLG00000028335">
    <property type="expression patterns" value="Expressed in testis and 3 other cell types or tissues"/>
</dbReference>
<name>A0A3B3IJD8_ORYLA</name>
<feature type="transmembrane region" description="Helical" evidence="5">
    <location>
        <begin position="528"/>
        <end position="548"/>
    </location>
</feature>
<protein>
    <submittedName>
        <fullName evidence="7">DC-STAMP domain containing 1</fullName>
    </submittedName>
</protein>
<feature type="transmembrane region" description="Helical" evidence="5">
    <location>
        <begin position="353"/>
        <end position="373"/>
    </location>
</feature>
<reference evidence="7" key="2">
    <citation type="submission" date="2025-08" db="UniProtKB">
        <authorList>
            <consortium name="Ensembl"/>
        </authorList>
    </citation>
    <scope>IDENTIFICATION</scope>
    <source>
        <strain evidence="7">Hd-rR</strain>
    </source>
</reference>
<evidence type="ECO:0000256" key="2">
    <source>
        <dbReference type="ARBA" id="ARBA00022692"/>
    </source>
</evidence>
<reference evidence="7" key="3">
    <citation type="submission" date="2025-09" db="UniProtKB">
        <authorList>
            <consortium name="Ensembl"/>
        </authorList>
    </citation>
    <scope>IDENTIFICATION</scope>
    <source>
        <strain evidence="7">Hd-rR</strain>
    </source>
</reference>
<evidence type="ECO:0000256" key="5">
    <source>
        <dbReference type="SAM" id="Phobius"/>
    </source>
</evidence>
<dbReference type="GeneID" id="101171861"/>